<protein>
    <submittedName>
        <fullName evidence="6">TetR/AcrR family transcriptional regulator</fullName>
    </submittedName>
</protein>
<feature type="DNA-binding region" description="H-T-H motif" evidence="4">
    <location>
        <begin position="29"/>
        <end position="48"/>
    </location>
</feature>
<evidence type="ECO:0000259" key="5">
    <source>
        <dbReference type="PROSITE" id="PS50977"/>
    </source>
</evidence>
<dbReference type="SUPFAM" id="SSF46689">
    <property type="entry name" value="Homeodomain-like"/>
    <property type="match status" value="1"/>
</dbReference>
<keyword evidence="2 4" id="KW-0238">DNA-binding</keyword>
<reference evidence="7" key="1">
    <citation type="journal article" date="2019" name="Int. J. Syst. Evol. Microbiol.">
        <title>The Global Catalogue of Microorganisms (GCM) 10K type strain sequencing project: providing services to taxonomists for standard genome sequencing and annotation.</title>
        <authorList>
            <consortium name="The Broad Institute Genomics Platform"/>
            <consortium name="The Broad Institute Genome Sequencing Center for Infectious Disease"/>
            <person name="Wu L."/>
            <person name="Ma J."/>
        </authorList>
    </citation>
    <scope>NUCLEOTIDE SEQUENCE [LARGE SCALE GENOMIC DNA]</scope>
    <source>
        <strain evidence="7">CGMCC 4.7241</strain>
    </source>
</reference>
<evidence type="ECO:0000256" key="4">
    <source>
        <dbReference type="PROSITE-ProRule" id="PRU00335"/>
    </source>
</evidence>
<evidence type="ECO:0000256" key="3">
    <source>
        <dbReference type="ARBA" id="ARBA00023163"/>
    </source>
</evidence>
<proteinExistence type="predicted"/>
<dbReference type="PROSITE" id="PS50977">
    <property type="entry name" value="HTH_TETR_2"/>
    <property type="match status" value="1"/>
</dbReference>
<dbReference type="PANTHER" id="PTHR30055">
    <property type="entry name" value="HTH-TYPE TRANSCRIPTIONAL REGULATOR RUTR"/>
    <property type="match status" value="1"/>
</dbReference>
<evidence type="ECO:0000256" key="1">
    <source>
        <dbReference type="ARBA" id="ARBA00023015"/>
    </source>
</evidence>
<dbReference type="PROSITE" id="PS01081">
    <property type="entry name" value="HTH_TETR_1"/>
    <property type="match status" value="1"/>
</dbReference>
<keyword evidence="7" id="KW-1185">Reference proteome</keyword>
<evidence type="ECO:0000313" key="7">
    <source>
        <dbReference type="Proteomes" id="UP001595699"/>
    </source>
</evidence>
<gene>
    <name evidence="6" type="ORF">ACFOUW_16600</name>
</gene>
<sequence length="182" mass="19972">MAAVAEDTPTRIRSVAVELFGTRSYRGTSMREIAEGVGITKASLYYHFRSKAEILESLLGPLLDQLDQVLAEAARRRGLAAVRKHLLEGSADALLSNRRVLGLLFRDASVYGDEGLVLGYRVIAWMEEAQKLLAGPRAGWRERIRATQALSAVADPVSLFPDVPDADLRAELLRGANELLQD</sequence>
<keyword evidence="3" id="KW-0804">Transcription</keyword>
<dbReference type="Gene3D" id="1.10.357.10">
    <property type="entry name" value="Tetracycline Repressor, domain 2"/>
    <property type="match status" value="1"/>
</dbReference>
<dbReference type="InterPro" id="IPR023772">
    <property type="entry name" value="DNA-bd_HTH_TetR-type_CS"/>
</dbReference>
<accession>A0ABV7YBE3</accession>
<dbReference type="InterPro" id="IPR009057">
    <property type="entry name" value="Homeodomain-like_sf"/>
</dbReference>
<name>A0ABV7YBE3_9ACTN</name>
<dbReference type="Pfam" id="PF00440">
    <property type="entry name" value="TetR_N"/>
    <property type="match status" value="1"/>
</dbReference>
<dbReference type="PRINTS" id="PR00455">
    <property type="entry name" value="HTHTETR"/>
</dbReference>
<feature type="domain" description="HTH tetR-type" evidence="5">
    <location>
        <begin position="6"/>
        <end position="66"/>
    </location>
</feature>
<dbReference type="PANTHER" id="PTHR30055:SF234">
    <property type="entry name" value="HTH-TYPE TRANSCRIPTIONAL REGULATOR BETI"/>
    <property type="match status" value="1"/>
</dbReference>
<keyword evidence="1" id="KW-0805">Transcription regulation</keyword>
<dbReference type="RefSeq" id="WP_205118757.1">
    <property type="nucleotide sequence ID" value="NZ_JAFBCM010000001.1"/>
</dbReference>
<dbReference type="InterPro" id="IPR001647">
    <property type="entry name" value="HTH_TetR"/>
</dbReference>
<comment type="caution">
    <text evidence="6">The sequence shown here is derived from an EMBL/GenBank/DDBJ whole genome shotgun (WGS) entry which is preliminary data.</text>
</comment>
<dbReference type="Proteomes" id="UP001595699">
    <property type="component" value="Unassembled WGS sequence"/>
</dbReference>
<evidence type="ECO:0000256" key="2">
    <source>
        <dbReference type="ARBA" id="ARBA00023125"/>
    </source>
</evidence>
<dbReference type="EMBL" id="JBHRZH010000015">
    <property type="protein sequence ID" value="MFC3762463.1"/>
    <property type="molecule type" value="Genomic_DNA"/>
</dbReference>
<dbReference type="InterPro" id="IPR050109">
    <property type="entry name" value="HTH-type_TetR-like_transc_reg"/>
</dbReference>
<organism evidence="6 7">
    <name type="scientific">Tenggerimyces flavus</name>
    <dbReference type="NCBI Taxonomy" id="1708749"/>
    <lineage>
        <taxon>Bacteria</taxon>
        <taxon>Bacillati</taxon>
        <taxon>Actinomycetota</taxon>
        <taxon>Actinomycetes</taxon>
        <taxon>Propionibacteriales</taxon>
        <taxon>Nocardioidaceae</taxon>
        <taxon>Tenggerimyces</taxon>
    </lineage>
</organism>
<evidence type="ECO:0000313" key="6">
    <source>
        <dbReference type="EMBL" id="MFC3762463.1"/>
    </source>
</evidence>